<sequence length="67" mass="7683">QAPWVCLFGSLTFKGLVLLGFFGLVVCFLESGCECLCDAFFVRILFVDRSFFWGGWCFLFIGLFFVF</sequence>
<keyword evidence="1" id="KW-0812">Transmembrane</keyword>
<gene>
    <name evidence="2" type="ORF">Q604_UNBC06595G0001</name>
</gene>
<dbReference type="AlphaFoldDB" id="W1YCU6"/>
<feature type="transmembrane region" description="Helical" evidence="1">
    <location>
        <begin position="12"/>
        <end position="29"/>
    </location>
</feature>
<organism evidence="2">
    <name type="scientific">human gut metagenome</name>
    <dbReference type="NCBI Taxonomy" id="408170"/>
    <lineage>
        <taxon>unclassified sequences</taxon>
        <taxon>metagenomes</taxon>
        <taxon>organismal metagenomes</taxon>
    </lineage>
</organism>
<reference evidence="2" key="1">
    <citation type="submission" date="2013-12" db="EMBL/GenBank/DDBJ databases">
        <title>A Varibaculum cambriense genome reconstructed from a premature infant gut community with otherwise low bacterial novelty that shifts toward anaerobic metabolism during the third week of life.</title>
        <authorList>
            <person name="Brown C.T."/>
            <person name="Sharon I."/>
            <person name="Thomas B.C."/>
            <person name="Castelle C.J."/>
            <person name="Morowitz M.J."/>
            <person name="Banfield J.F."/>
        </authorList>
    </citation>
    <scope>NUCLEOTIDE SEQUENCE</scope>
</reference>
<accession>W1YCU6</accession>
<feature type="transmembrane region" description="Helical" evidence="1">
    <location>
        <begin position="50"/>
        <end position="66"/>
    </location>
</feature>
<feature type="non-terminal residue" evidence="2">
    <location>
        <position position="1"/>
    </location>
</feature>
<keyword evidence="1" id="KW-0472">Membrane</keyword>
<keyword evidence="1" id="KW-1133">Transmembrane helix</keyword>
<proteinExistence type="predicted"/>
<evidence type="ECO:0000256" key="1">
    <source>
        <dbReference type="SAM" id="Phobius"/>
    </source>
</evidence>
<name>W1YCU6_9ZZZZ</name>
<protein>
    <submittedName>
        <fullName evidence="2">Uncharacterized protein</fullName>
    </submittedName>
</protein>
<evidence type="ECO:0000313" key="2">
    <source>
        <dbReference type="EMBL" id="ETJ39535.1"/>
    </source>
</evidence>
<feature type="non-terminal residue" evidence="2">
    <location>
        <position position="67"/>
    </location>
</feature>
<comment type="caution">
    <text evidence="2">The sequence shown here is derived from an EMBL/GenBank/DDBJ whole genome shotgun (WGS) entry which is preliminary data.</text>
</comment>
<dbReference type="EMBL" id="AZMM01006595">
    <property type="protein sequence ID" value="ETJ39535.1"/>
    <property type="molecule type" value="Genomic_DNA"/>
</dbReference>